<evidence type="ECO:0000256" key="2">
    <source>
        <dbReference type="ARBA" id="ARBA00022692"/>
    </source>
</evidence>
<evidence type="ECO:0000256" key="8">
    <source>
        <dbReference type="ARBA" id="ARBA00023157"/>
    </source>
</evidence>
<evidence type="ECO:0000256" key="9">
    <source>
        <dbReference type="ARBA" id="ARBA00023180"/>
    </source>
</evidence>
<dbReference type="Pfam" id="PF07684">
    <property type="entry name" value="NODP"/>
    <property type="match status" value="1"/>
</dbReference>
<evidence type="ECO:0000256" key="3">
    <source>
        <dbReference type="ARBA" id="ARBA00022729"/>
    </source>
</evidence>
<keyword evidence="2" id="KW-0812">Transmembrane</keyword>
<feature type="region of interest" description="Disordered" evidence="12">
    <location>
        <begin position="841"/>
        <end position="868"/>
    </location>
</feature>
<dbReference type="InterPro" id="IPR035993">
    <property type="entry name" value="Notch-like_dom_sf"/>
</dbReference>
<comment type="caution">
    <text evidence="14">The sequence shown here is derived from an EMBL/GenBank/DDBJ whole genome shotgun (WGS) entry which is preliminary data.</text>
</comment>
<organism evidence="14 15">
    <name type="scientific">Desmophyllum pertusum</name>
    <dbReference type="NCBI Taxonomy" id="174260"/>
    <lineage>
        <taxon>Eukaryota</taxon>
        <taxon>Metazoa</taxon>
        <taxon>Cnidaria</taxon>
        <taxon>Anthozoa</taxon>
        <taxon>Hexacorallia</taxon>
        <taxon>Scleractinia</taxon>
        <taxon>Caryophylliina</taxon>
        <taxon>Caryophylliidae</taxon>
        <taxon>Desmophyllum</taxon>
    </lineage>
</organism>
<evidence type="ECO:0000256" key="10">
    <source>
        <dbReference type="ARBA" id="ARBA00046288"/>
    </source>
</evidence>
<keyword evidence="9" id="KW-0325">Glycoprotein</keyword>
<comment type="subcellular location">
    <subcellularLocation>
        <location evidence="10">Endomembrane system</location>
        <topology evidence="10">Single-pass type I membrane protein</topology>
    </subcellularLocation>
</comment>
<dbReference type="InterPro" id="IPR036770">
    <property type="entry name" value="Ankyrin_rpt-contain_sf"/>
</dbReference>
<dbReference type="PANTHER" id="PTHR24126:SF14">
    <property type="entry name" value="ANK_REP_REGION DOMAIN-CONTAINING PROTEIN"/>
    <property type="match status" value="1"/>
</dbReference>
<evidence type="ECO:0000256" key="4">
    <source>
        <dbReference type="ARBA" id="ARBA00022737"/>
    </source>
</evidence>
<feature type="compositionally biased region" description="Low complexity" evidence="12">
    <location>
        <begin position="711"/>
        <end position="726"/>
    </location>
</feature>
<evidence type="ECO:0000256" key="7">
    <source>
        <dbReference type="ARBA" id="ARBA00023136"/>
    </source>
</evidence>
<feature type="domain" description="LNR" evidence="13">
    <location>
        <begin position="72"/>
        <end position="117"/>
    </location>
</feature>
<dbReference type="Pfam" id="PF06816">
    <property type="entry name" value="NOD"/>
    <property type="match status" value="1"/>
</dbReference>
<keyword evidence="5" id="KW-1133">Transmembrane helix</keyword>
<proteinExistence type="predicted"/>
<keyword evidence="8" id="KW-1015">Disulfide bond</keyword>
<dbReference type="EMBL" id="MU825444">
    <property type="protein sequence ID" value="KAJ7389006.1"/>
    <property type="molecule type" value="Genomic_DNA"/>
</dbReference>
<feature type="repeat" description="ANK" evidence="11">
    <location>
        <begin position="567"/>
        <end position="599"/>
    </location>
</feature>
<evidence type="ECO:0000259" key="13">
    <source>
        <dbReference type="PROSITE" id="PS50258"/>
    </source>
</evidence>
<feature type="compositionally biased region" description="Basic and acidic residues" evidence="12">
    <location>
        <begin position="381"/>
        <end position="406"/>
    </location>
</feature>
<dbReference type="SMART" id="SM00004">
    <property type="entry name" value="NL"/>
    <property type="match status" value="3"/>
</dbReference>
<dbReference type="Pfam" id="PF00066">
    <property type="entry name" value="Notch"/>
    <property type="match status" value="3"/>
</dbReference>
<evidence type="ECO:0000313" key="14">
    <source>
        <dbReference type="EMBL" id="KAJ7389006.1"/>
    </source>
</evidence>
<dbReference type="Gene3D" id="1.25.40.20">
    <property type="entry name" value="Ankyrin repeat-containing domain"/>
    <property type="match status" value="1"/>
</dbReference>
<gene>
    <name evidence="14" type="primary">NOTCH1_3</name>
    <name evidence="14" type="ORF">OS493_034399</name>
</gene>
<dbReference type="SUPFAM" id="SSF48403">
    <property type="entry name" value="Ankyrin repeat"/>
    <property type="match status" value="1"/>
</dbReference>
<dbReference type="CDD" id="cd21701">
    <property type="entry name" value="JMTM_Notch"/>
    <property type="match status" value="1"/>
</dbReference>
<feature type="region of interest" description="Disordered" evidence="12">
    <location>
        <begin position="746"/>
        <end position="786"/>
    </location>
</feature>
<protein>
    <submittedName>
        <fullName evidence="14">Neurogenic locus notch protein</fullName>
    </submittedName>
</protein>
<name>A0A9X0D748_9CNID</name>
<dbReference type="OrthoDB" id="283575at2759"/>
<dbReference type="PROSITE" id="PS50088">
    <property type="entry name" value="ANK_REPEAT"/>
    <property type="match status" value="3"/>
</dbReference>
<dbReference type="SMART" id="SM01338">
    <property type="entry name" value="NOD"/>
    <property type="match status" value="1"/>
</dbReference>
<feature type="region of interest" description="Disordered" evidence="12">
    <location>
        <begin position="339"/>
        <end position="409"/>
    </location>
</feature>
<dbReference type="InterPro" id="IPR010660">
    <property type="entry name" value="Notch_NOD_dom"/>
</dbReference>
<dbReference type="Proteomes" id="UP001163046">
    <property type="component" value="Unassembled WGS sequence"/>
</dbReference>
<feature type="compositionally biased region" description="Polar residues" evidence="12">
    <location>
        <begin position="843"/>
        <end position="858"/>
    </location>
</feature>
<dbReference type="Gene3D" id="3.30.70.3310">
    <property type="match status" value="1"/>
</dbReference>
<evidence type="ECO:0000256" key="12">
    <source>
        <dbReference type="SAM" id="MobiDB-lite"/>
    </source>
</evidence>
<dbReference type="InterPro" id="IPR011656">
    <property type="entry name" value="Notch_NODP_dom"/>
</dbReference>
<dbReference type="Pfam" id="PF00023">
    <property type="entry name" value="Ank"/>
    <property type="match status" value="1"/>
</dbReference>
<keyword evidence="3" id="KW-0732">Signal</keyword>
<feature type="region of interest" description="Disordered" evidence="12">
    <location>
        <begin position="696"/>
        <end position="732"/>
    </location>
</feature>
<dbReference type="PROSITE" id="PS50297">
    <property type="entry name" value="ANK_REP_REGION"/>
    <property type="match status" value="3"/>
</dbReference>
<dbReference type="SMART" id="SM00248">
    <property type="entry name" value="ANK"/>
    <property type="match status" value="7"/>
</dbReference>
<reference evidence="14" key="1">
    <citation type="submission" date="2023-01" db="EMBL/GenBank/DDBJ databases">
        <title>Genome assembly of the deep-sea coral Lophelia pertusa.</title>
        <authorList>
            <person name="Herrera S."/>
            <person name="Cordes E."/>
        </authorList>
    </citation>
    <scope>NUCLEOTIDE SEQUENCE</scope>
    <source>
        <strain evidence="14">USNM1676648</strain>
        <tissue evidence="14">Polyp</tissue>
    </source>
</reference>
<dbReference type="PROSITE" id="PS50258">
    <property type="entry name" value="LNR"/>
    <property type="match status" value="1"/>
</dbReference>
<evidence type="ECO:0000256" key="5">
    <source>
        <dbReference type="ARBA" id="ARBA00022989"/>
    </source>
</evidence>
<evidence type="ECO:0000256" key="1">
    <source>
        <dbReference type="ARBA" id="ARBA00022536"/>
    </source>
</evidence>
<feature type="repeat" description="ANK" evidence="11">
    <location>
        <begin position="600"/>
        <end position="632"/>
    </location>
</feature>
<keyword evidence="1" id="KW-0245">EGF-like domain</keyword>
<dbReference type="GO" id="GO:0030154">
    <property type="term" value="P:cell differentiation"/>
    <property type="evidence" value="ECO:0007669"/>
    <property type="project" value="InterPro"/>
</dbReference>
<keyword evidence="15" id="KW-1185">Reference proteome</keyword>
<dbReference type="GO" id="GO:0007219">
    <property type="term" value="P:Notch signaling pathway"/>
    <property type="evidence" value="ECO:0007669"/>
    <property type="project" value="InterPro"/>
</dbReference>
<keyword evidence="7" id="KW-0472">Membrane</keyword>
<dbReference type="GO" id="GO:0012505">
    <property type="term" value="C:endomembrane system"/>
    <property type="evidence" value="ECO:0007669"/>
    <property type="project" value="UniProtKB-SubCell"/>
</dbReference>
<dbReference type="PRINTS" id="PR01983">
    <property type="entry name" value="NOTCH"/>
</dbReference>
<evidence type="ECO:0000256" key="11">
    <source>
        <dbReference type="PROSITE-ProRule" id="PRU00023"/>
    </source>
</evidence>
<dbReference type="PANTHER" id="PTHR24126">
    <property type="entry name" value="ANKYRIN REPEAT, PH AND SEC7 DOMAIN CONTAINING PROTEIN SECG-RELATED"/>
    <property type="match status" value="1"/>
</dbReference>
<dbReference type="AlphaFoldDB" id="A0A9X0D748"/>
<sequence length="1092" mass="118426">MGPCLHGSTCIDKVNDFSCNFNGTNCEQEANCPYRDCATKFKGGACNKKCNTHSCSWDGTSCSLGIEPWKNCTAVTETGKYCYEVFKNGECNKHCNKVECLFDGFDCSPPKKKCSKNEYCTSVFENAVCDKECNNEACLKDGLDCETGKPKLGEGTLILVLLVTPEEFRNGSRHFMRQLSTVLETIVFIKKSGNHEMIYSKDLNTGAVTHYIVRRYIVRRYIVRRYIVRRAAVGSGTGTEVHVNLDQRGCTRHTCINTASDAARYLGALQSSNKLDLPYPVYQVRVEKTDGPADGPAMGGPTLSPLYIAMLCVGIPLFVVGVLAGAKRVYAKLWVPEGFPRHRPRRQPSTRRDPVGQEVSMRSMSKSSSELDEEGACADGESSRSDLTPPRESKRVKLENGEDSRKWTSLHKQAADVTVRNCASLALTPPQEGSGDRGPANIDVDARGPGGMTALHLAACRGTYGDGSSLDDDKDSDDSGGAMVTDLLNLGANFANKTDLGETPLHLAARHSRADVAKKLLDSRDDANSRDRLNRTPLHLAIGADAQGVFQILLRNRATDLEARMDDGTTPLILAARHDLPDLVRHLIKAGVKVNSADNQGKTALHWAASVNSLEVTKELLRNGAKKDAQDEKGQTPLFLGCREGSIHTVRHLLVNYANRKLADTMDMTPEDIAKQRHHHDIVELLTDWSLGCNSPKAVPAPTSPPEGQKSPLASMASPPAKSPPAVEMHNGGAPAMVAHFQAARPKTAVNRTPGSRPRPNATGSNNNNNNNAKRKRKKARPDEEVYPAMSAVTTLSPPNVVTSCATGQQQQQQQQQQQAFSPNCVTIANGLSPLGSAVISPADSTTLSPLQAPSSLDAQPPSPLEPLEILPHDVLAGLEEVEIGWDDFPLDIDPFSDPADMSMCGFPPSTTIGPMGVMHLDHIVPTTSDCMYIQNAAPIRRVADPLEGQRLYSVHSTPDLHCGVVQHMDSRPIVFNGRTCHSAQKAPPSTTPSQLASYHAITNSNMFAGCGGGNLMPPRKDYQNGDYSMHHQQLQFQNQLVYTGGERLATQPQAHSFINGYESSPQKFVSFPTPSPDSPGQWSSSSSSSSC</sequence>
<dbReference type="InterPro" id="IPR000800">
    <property type="entry name" value="Notch_dom"/>
</dbReference>
<dbReference type="Gene3D" id="4.10.470.20">
    <property type="match status" value="2"/>
</dbReference>
<keyword evidence="6 11" id="KW-0040">ANK repeat</keyword>
<dbReference type="SUPFAM" id="SSF90193">
    <property type="entry name" value="Notch domain"/>
    <property type="match status" value="3"/>
</dbReference>
<dbReference type="CDD" id="cd00054">
    <property type="entry name" value="EGF_CA"/>
    <property type="match status" value="1"/>
</dbReference>
<feature type="repeat" description="ANK" evidence="11">
    <location>
        <begin position="500"/>
        <end position="532"/>
    </location>
</feature>
<dbReference type="InterPro" id="IPR002110">
    <property type="entry name" value="Ankyrin_rpt"/>
</dbReference>
<feature type="region of interest" description="Disordered" evidence="12">
    <location>
        <begin position="1066"/>
        <end position="1092"/>
    </location>
</feature>
<dbReference type="GO" id="GO:0016020">
    <property type="term" value="C:membrane"/>
    <property type="evidence" value="ECO:0007669"/>
    <property type="project" value="InterPro"/>
</dbReference>
<evidence type="ECO:0000313" key="15">
    <source>
        <dbReference type="Proteomes" id="UP001163046"/>
    </source>
</evidence>
<dbReference type="SMART" id="SM01339">
    <property type="entry name" value="NODP"/>
    <property type="match status" value="1"/>
</dbReference>
<keyword evidence="4" id="KW-0677">Repeat</keyword>
<accession>A0A9X0D748</accession>
<evidence type="ECO:0000256" key="6">
    <source>
        <dbReference type="ARBA" id="ARBA00023043"/>
    </source>
</evidence>
<dbReference type="Pfam" id="PF12796">
    <property type="entry name" value="Ank_2"/>
    <property type="match status" value="1"/>
</dbReference>